<dbReference type="FunFam" id="3.40.50.300:FF:000006">
    <property type="entry name" value="DNA-binding transcriptional regulator NtrC"/>
    <property type="match status" value="1"/>
</dbReference>
<dbReference type="GO" id="GO:0005524">
    <property type="term" value="F:ATP binding"/>
    <property type="evidence" value="ECO:0007669"/>
    <property type="project" value="UniProtKB-KW"/>
</dbReference>
<dbReference type="SUPFAM" id="SSF46689">
    <property type="entry name" value="Homeodomain-like"/>
    <property type="match status" value="1"/>
</dbReference>
<dbReference type="Proteomes" id="UP000007069">
    <property type="component" value="Chromosome"/>
</dbReference>
<evidence type="ECO:0000256" key="1">
    <source>
        <dbReference type="ARBA" id="ARBA00022741"/>
    </source>
</evidence>
<dbReference type="AlphaFoldDB" id="Q3BNT0"/>
<protein>
    <submittedName>
        <fullName evidence="10">Sigma-54 dependent response regulator</fullName>
    </submittedName>
</protein>
<feature type="region of interest" description="Disordered" evidence="7">
    <location>
        <begin position="1"/>
        <end position="20"/>
    </location>
</feature>
<evidence type="ECO:0000256" key="6">
    <source>
        <dbReference type="PROSITE-ProRule" id="PRU00169"/>
    </source>
</evidence>
<dbReference type="Pfam" id="PF00158">
    <property type="entry name" value="Sigma54_activat"/>
    <property type="match status" value="1"/>
</dbReference>
<keyword evidence="5" id="KW-0804">Transcription</keyword>
<keyword evidence="1" id="KW-0547">Nucleotide-binding</keyword>
<evidence type="ECO:0000256" key="7">
    <source>
        <dbReference type="SAM" id="MobiDB-lite"/>
    </source>
</evidence>
<evidence type="ECO:0000259" key="8">
    <source>
        <dbReference type="PROSITE" id="PS50045"/>
    </source>
</evidence>
<dbReference type="CDD" id="cd00009">
    <property type="entry name" value="AAA"/>
    <property type="match status" value="1"/>
</dbReference>
<dbReference type="EMBL" id="AM039952">
    <property type="protein sequence ID" value="CAJ25583.1"/>
    <property type="molecule type" value="Genomic_DNA"/>
</dbReference>
<sequence length="484" mass="53613">MRTSPTAVRAGSTGGGAPHHLQNVTAAGNFRCGVQRISRGRHNSQLNMYQSLRTEALMDRLSCAIIDDDVEFCDQVVELATDSGFRAKGIHTLGEASRWLDSNFPDLLVVDVGLPDGSGFDLIERLDPDHTPQIVVVSGDYARETQGRAQQFGVSEFLTKPFAPERLERVLGGLREAQQGNLGIVGNSDSIVMLRKDIVRVAPTDLNVLVTGETGTGKDLVARAIHRVSGRRGRFVPVNCGAIPEELLASQLFGHERGSFTGADRRHAGFLEQAAGGTLFLDEIGEMPKRLQVYLLRAIESRSFMRVGGNEEIALDARVVAATHQHVQREQAVLREDLFYRLNEYPIQVPPLRERRGDARLLGLRVIDELNVKYGKRKLPTKSLLRYLAYHAWPGNVRELRSFIHYLYLRSDGDLLSAPDVEQTVPQADQDGLLIPAGWTMRQAEDAMIESALARTRFNKKAAARELGISVRTLHNRLSDKGAE</sequence>
<dbReference type="PROSITE" id="PS00676">
    <property type="entry name" value="SIGMA54_INTERACT_2"/>
    <property type="match status" value="1"/>
</dbReference>
<dbReference type="PROSITE" id="PS00675">
    <property type="entry name" value="SIGMA54_INTERACT_1"/>
    <property type="match status" value="1"/>
</dbReference>
<feature type="domain" description="Sigma-54 factor interaction" evidence="8">
    <location>
        <begin position="184"/>
        <end position="409"/>
    </location>
</feature>
<dbReference type="InterPro" id="IPR011006">
    <property type="entry name" value="CheY-like_superfamily"/>
</dbReference>
<dbReference type="GO" id="GO:0006355">
    <property type="term" value="P:regulation of DNA-templated transcription"/>
    <property type="evidence" value="ECO:0007669"/>
    <property type="project" value="InterPro"/>
</dbReference>
<proteinExistence type="predicted"/>
<organism evidence="11">
    <name type="scientific">Xanthomonas euvesicatoria pv. vesicatoria (strain 85-10)</name>
    <name type="common">Xanthomonas campestris pv. vesicatoria</name>
    <dbReference type="NCBI Taxonomy" id="316273"/>
    <lineage>
        <taxon>Bacteria</taxon>
        <taxon>Pseudomonadati</taxon>
        <taxon>Pseudomonadota</taxon>
        <taxon>Gammaproteobacteria</taxon>
        <taxon>Lysobacterales</taxon>
        <taxon>Lysobacteraceae</taxon>
        <taxon>Xanthomonas</taxon>
    </lineage>
</organism>
<evidence type="ECO:0000256" key="5">
    <source>
        <dbReference type="ARBA" id="ARBA00023163"/>
    </source>
</evidence>
<dbReference type="PRINTS" id="PR01590">
    <property type="entry name" value="HTHFIS"/>
</dbReference>
<dbReference type="SUPFAM" id="SSF52172">
    <property type="entry name" value="CheY-like"/>
    <property type="match status" value="1"/>
</dbReference>
<dbReference type="Pfam" id="PF25601">
    <property type="entry name" value="AAA_lid_14"/>
    <property type="match status" value="1"/>
</dbReference>
<evidence type="ECO:0000313" key="11">
    <source>
        <dbReference type="Proteomes" id="UP000007069"/>
    </source>
</evidence>
<dbReference type="SMART" id="SM00382">
    <property type="entry name" value="AAA"/>
    <property type="match status" value="1"/>
</dbReference>
<dbReference type="InterPro" id="IPR009057">
    <property type="entry name" value="Homeodomain-like_sf"/>
</dbReference>
<dbReference type="Gene3D" id="1.10.10.60">
    <property type="entry name" value="Homeodomain-like"/>
    <property type="match status" value="1"/>
</dbReference>
<dbReference type="InterPro" id="IPR058031">
    <property type="entry name" value="AAA_lid_NorR"/>
</dbReference>
<keyword evidence="6" id="KW-0597">Phosphoprotein</keyword>
<dbReference type="InterPro" id="IPR002197">
    <property type="entry name" value="HTH_Fis"/>
</dbReference>
<dbReference type="Pfam" id="PF00072">
    <property type="entry name" value="Response_reg"/>
    <property type="match status" value="1"/>
</dbReference>
<dbReference type="PANTHER" id="PTHR32071">
    <property type="entry name" value="TRANSCRIPTIONAL REGULATORY PROTEIN"/>
    <property type="match status" value="1"/>
</dbReference>
<dbReference type="eggNOG" id="COG2204">
    <property type="taxonomic scope" value="Bacteria"/>
</dbReference>
<keyword evidence="4" id="KW-0238">DNA-binding</keyword>
<dbReference type="SUPFAM" id="SSF52540">
    <property type="entry name" value="P-loop containing nucleoside triphosphate hydrolases"/>
    <property type="match status" value="1"/>
</dbReference>
<dbReference type="GO" id="GO:0000160">
    <property type="term" value="P:phosphorelay signal transduction system"/>
    <property type="evidence" value="ECO:0007669"/>
    <property type="project" value="InterPro"/>
</dbReference>
<dbReference type="InterPro" id="IPR025943">
    <property type="entry name" value="Sigma_54_int_dom_ATP-bd_2"/>
</dbReference>
<evidence type="ECO:0000256" key="4">
    <source>
        <dbReference type="ARBA" id="ARBA00023125"/>
    </source>
</evidence>
<dbReference type="SMART" id="SM00448">
    <property type="entry name" value="REC"/>
    <property type="match status" value="1"/>
</dbReference>
<gene>
    <name evidence="10" type="ordered locus">XCV3852</name>
</gene>
<dbReference type="InterPro" id="IPR001789">
    <property type="entry name" value="Sig_transdc_resp-reg_receiver"/>
</dbReference>
<name>Q3BNT0_XANE5</name>
<feature type="modified residue" description="4-aspartylphosphate" evidence="6">
    <location>
        <position position="111"/>
    </location>
</feature>
<dbReference type="InterPro" id="IPR002078">
    <property type="entry name" value="Sigma_54_int"/>
</dbReference>
<dbReference type="Gene3D" id="3.40.50.300">
    <property type="entry name" value="P-loop containing nucleotide triphosphate hydrolases"/>
    <property type="match status" value="1"/>
</dbReference>
<dbReference type="PROSITE" id="PS50045">
    <property type="entry name" value="SIGMA54_INTERACT_4"/>
    <property type="match status" value="1"/>
</dbReference>
<feature type="domain" description="Response regulatory" evidence="9">
    <location>
        <begin position="62"/>
        <end position="175"/>
    </location>
</feature>
<dbReference type="PROSITE" id="PS50110">
    <property type="entry name" value="RESPONSE_REGULATORY"/>
    <property type="match status" value="1"/>
</dbReference>
<dbReference type="Gene3D" id="3.40.50.2300">
    <property type="match status" value="1"/>
</dbReference>
<dbReference type="InterPro" id="IPR003593">
    <property type="entry name" value="AAA+_ATPase"/>
</dbReference>
<dbReference type="KEGG" id="xcv:XCV3852"/>
<evidence type="ECO:0000313" key="10">
    <source>
        <dbReference type="EMBL" id="CAJ25583.1"/>
    </source>
</evidence>
<dbReference type="STRING" id="456327.BJD11_03385"/>
<dbReference type="PANTHER" id="PTHR32071:SF117">
    <property type="entry name" value="PTS-DEPENDENT DIHYDROXYACETONE KINASE OPERON REGULATORY PROTEIN-RELATED"/>
    <property type="match status" value="1"/>
</dbReference>
<dbReference type="GO" id="GO:0043565">
    <property type="term" value="F:sequence-specific DNA binding"/>
    <property type="evidence" value="ECO:0007669"/>
    <property type="project" value="InterPro"/>
</dbReference>
<evidence type="ECO:0000256" key="2">
    <source>
        <dbReference type="ARBA" id="ARBA00022840"/>
    </source>
</evidence>
<dbReference type="Pfam" id="PF02954">
    <property type="entry name" value="HTH_8"/>
    <property type="match status" value="1"/>
</dbReference>
<accession>Q3BNT0</accession>
<keyword evidence="3" id="KW-0805">Transcription regulation</keyword>
<dbReference type="CDD" id="cd00156">
    <property type="entry name" value="REC"/>
    <property type="match status" value="1"/>
</dbReference>
<keyword evidence="2" id="KW-0067">ATP-binding</keyword>
<evidence type="ECO:0000259" key="9">
    <source>
        <dbReference type="PROSITE" id="PS50110"/>
    </source>
</evidence>
<dbReference type="InterPro" id="IPR025662">
    <property type="entry name" value="Sigma_54_int_dom_ATP-bd_1"/>
</dbReference>
<dbReference type="Gene3D" id="1.10.8.60">
    <property type="match status" value="1"/>
</dbReference>
<reference evidence="10 11" key="1">
    <citation type="journal article" date="2005" name="J. Bacteriol.">
        <title>Insights into genome plasticity and pathogenicity of the plant pathogenic Bacterium Xanthomonas campestris pv. vesicatoria revealed by the complete genome sequence.</title>
        <authorList>
            <person name="Thieme F."/>
            <person name="Koebnik R."/>
            <person name="Bekel T."/>
            <person name="Berger C."/>
            <person name="Boch J."/>
            <person name="Buettner D."/>
            <person name="Caldana C."/>
            <person name="Gaigalat L."/>
            <person name="Goesmann A."/>
            <person name="Kay S."/>
            <person name="Kirchner O."/>
            <person name="Lanz C."/>
            <person name="Linke B."/>
            <person name="McHardy A.C."/>
            <person name="Meyer F."/>
            <person name="Mittenhuber G."/>
            <person name="Nies D.H."/>
            <person name="Niesbach-Kloesgen U."/>
            <person name="Patschkowski T."/>
            <person name="Rueckert C."/>
            <person name="Rupp O."/>
            <person name="Schneicker S."/>
            <person name="Schuster S.C."/>
            <person name="Vorhoelter F.J."/>
            <person name="Weber E."/>
            <person name="Puehler A."/>
            <person name="Bonas U."/>
            <person name="Bartels D."/>
            <person name="Kaiser O."/>
        </authorList>
    </citation>
    <scope>NUCLEOTIDE SEQUENCE [LARGE SCALE GENOMIC DNA]</scope>
    <source>
        <strain evidence="10 11">85-10</strain>
    </source>
</reference>
<evidence type="ECO:0000256" key="3">
    <source>
        <dbReference type="ARBA" id="ARBA00023015"/>
    </source>
</evidence>
<dbReference type="HOGENOM" id="CLU_000445_0_6_6"/>
<dbReference type="InterPro" id="IPR027417">
    <property type="entry name" value="P-loop_NTPase"/>
</dbReference>